<evidence type="ECO:0000256" key="8">
    <source>
        <dbReference type="ARBA" id="ARBA00022989"/>
    </source>
</evidence>
<evidence type="ECO:0000256" key="6">
    <source>
        <dbReference type="ARBA" id="ARBA00022692"/>
    </source>
</evidence>
<sequence>MPQMAPLSWLILFVYFLMIFIIYNVMNYYMFYYSVKLNLMNKKMNSINWKW</sequence>
<keyword evidence="6 12" id="KW-0812">Transmembrane</keyword>
<keyword evidence="5 12" id="KW-0138">CF(0)</keyword>
<keyword evidence="11 13" id="KW-0472">Membrane</keyword>
<protein>
    <recommendedName>
        <fullName evidence="12">ATP synthase complex subunit 8</fullName>
    </recommendedName>
</protein>
<name>A0A346RJI6_9CUCU</name>
<evidence type="ECO:0000256" key="11">
    <source>
        <dbReference type="ARBA" id="ARBA00023136"/>
    </source>
</evidence>
<evidence type="ECO:0000256" key="12">
    <source>
        <dbReference type="RuleBase" id="RU003661"/>
    </source>
</evidence>
<evidence type="ECO:0000256" key="13">
    <source>
        <dbReference type="SAM" id="Phobius"/>
    </source>
</evidence>
<dbReference type="AlphaFoldDB" id="A0A346RJI6"/>
<evidence type="ECO:0000313" key="14">
    <source>
        <dbReference type="EMBL" id="AXS66233.1"/>
    </source>
</evidence>
<evidence type="ECO:0000256" key="9">
    <source>
        <dbReference type="ARBA" id="ARBA00023065"/>
    </source>
</evidence>
<keyword evidence="4 12" id="KW-0813">Transport</keyword>
<evidence type="ECO:0000256" key="3">
    <source>
        <dbReference type="ARBA" id="ARBA00011291"/>
    </source>
</evidence>
<feature type="transmembrane region" description="Helical" evidence="13">
    <location>
        <begin position="12"/>
        <end position="35"/>
    </location>
</feature>
<dbReference type="GO" id="GO:0015986">
    <property type="term" value="P:proton motive force-driven ATP synthesis"/>
    <property type="evidence" value="ECO:0007669"/>
    <property type="project" value="InterPro"/>
</dbReference>
<dbReference type="InterPro" id="IPR001421">
    <property type="entry name" value="ATP8_metazoa"/>
</dbReference>
<geneLocation type="mitochondrion" evidence="14"/>
<evidence type="ECO:0000256" key="7">
    <source>
        <dbReference type="ARBA" id="ARBA00022781"/>
    </source>
</evidence>
<reference evidence="14" key="1">
    <citation type="journal article" date="2018" name="J. ISSAAS">
        <title>The contribution of mitochondrial metagenomics to large-scale data mining and phylogenetic analysis of Coleoptera.</title>
        <authorList>
            <person name="Miller K."/>
            <person name="Linard B."/>
            <person name="Motyka M."/>
            <person name="Bocek M."/>
            <person name="Vogler A.P."/>
        </authorList>
    </citation>
    <scope>NUCLEOTIDE SEQUENCE</scope>
</reference>
<accession>A0A346RJI6</accession>
<evidence type="ECO:0000256" key="2">
    <source>
        <dbReference type="ARBA" id="ARBA00008892"/>
    </source>
</evidence>
<keyword evidence="9 12" id="KW-0406">Ion transport</keyword>
<dbReference type="Pfam" id="PF00895">
    <property type="entry name" value="ATP-synt_8"/>
    <property type="match status" value="1"/>
</dbReference>
<dbReference type="GO" id="GO:0045259">
    <property type="term" value="C:proton-transporting ATP synthase complex"/>
    <property type="evidence" value="ECO:0007669"/>
    <property type="project" value="UniProtKB-KW"/>
</dbReference>
<dbReference type="GO" id="GO:0031966">
    <property type="term" value="C:mitochondrial membrane"/>
    <property type="evidence" value="ECO:0007669"/>
    <property type="project" value="UniProtKB-SubCell"/>
</dbReference>
<comment type="subcellular location">
    <subcellularLocation>
        <location evidence="1 12">Mitochondrion membrane</location>
        <topology evidence="1 12">Single-pass membrane protein</topology>
    </subcellularLocation>
</comment>
<evidence type="ECO:0000256" key="10">
    <source>
        <dbReference type="ARBA" id="ARBA00023128"/>
    </source>
</evidence>
<proteinExistence type="inferred from homology"/>
<evidence type="ECO:0000256" key="4">
    <source>
        <dbReference type="ARBA" id="ARBA00022448"/>
    </source>
</evidence>
<evidence type="ECO:0000256" key="1">
    <source>
        <dbReference type="ARBA" id="ARBA00004304"/>
    </source>
</evidence>
<organism evidence="14">
    <name type="scientific">Cucujoidea sp. 2 KM-2017</name>
    <dbReference type="NCBI Taxonomy" id="2219356"/>
    <lineage>
        <taxon>Eukaryota</taxon>
        <taxon>Metazoa</taxon>
        <taxon>Ecdysozoa</taxon>
        <taxon>Arthropoda</taxon>
        <taxon>Hexapoda</taxon>
        <taxon>Insecta</taxon>
        <taxon>Pterygota</taxon>
        <taxon>Neoptera</taxon>
        <taxon>Endopterygota</taxon>
        <taxon>Coleoptera</taxon>
        <taxon>Polyphaga</taxon>
        <taxon>Cucujiformia</taxon>
    </lineage>
</organism>
<keyword evidence="8 13" id="KW-1133">Transmembrane helix</keyword>
<evidence type="ECO:0000256" key="5">
    <source>
        <dbReference type="ARBA" id="ARBA00022547"/>
    </source>
</evidence>
<dbReference type="EMBL" id="MG193484">
    <property type="protein sequence ID" value="AXS66233.1"/>
    <property type="molecule type" value="Genomic_DNA"/>
</dbReference>
<keyword evidence="10 12" id="KW-0496">Mitochondrion</keyword>
<keyword evidence="7 12" id="KW-0375">Hydrogen ion transport</keyword>
<comment type="subunit">
    <text evidence="3">F-type ATPases have 2 components, CF(1) - the catalytic core - and CF(0) - the membrane proton channel.</text>
</comment>
<comment type="similarity">
    <text evidence="2 12">Belongs to the ATPase protein 8 family.</text>
</comment>
<dbReference type="GO" id="GO:0015078">
    <property type="term" value="F:proton transmembrane transporter activity"/>
    <property type="evidence" value="ECO:0007669"/>
    <property type="project" value="InterPro"/>
</dbReference>
<gene>
    <name evidence="14" type="primary">atp8</name>
</gene>